<feature type="signal peptide" evidence="5">
    <location>
        <begin position="1"/>
        <end position="27"/>
    </location>
</feature>
<sequence>MIKISLPTLLALTIVNLLTACALPDQAQTSDLVSKKPNIVIVMTDDQGFGDLGINHNPIIQTPTIDALAEQSVRLSNFHVDPTCSPTRAALLTGKNSLKAGVWHTVMVRYLLSPKHETLAEKLQQDGYDTAIFGKWHLGDNYPYRPQEQGFNHVLIHGGGGVGQTPDYWGNTQFNDTYYRNGEPEKFDGYATTIWFDEAIKYITQPKDKPYFAYIALNAPHGPYRAPEAFIKPYLAKGLNRGMASFYGMITHIDGQVKKLRQAIRTTGEEDNTIFIFMTDNGSSYHPTDNNNNITKLHQQLKQDHPNWLPNGGLRGYKASTFEGGHRVPFYISYPNGNLKKGDYSTLTAHYDVMPTLLDFAGVSEFPDDIDGKSLRTLITEGSDSSLADRSIVITNQRVSIPSPERPVVVAKNEWRLLSQNGKEQLYNLSTDPSQMQNVISQHRDIAAELRKQRQAWWDDASKDGFLDSYIAIGNPAENPVRLNAMDWMEIKNEQGVPWFIGHQGTADERDYPHWLTREEDFQALPWYVDVEVSGEYQVRPYYHDIPAGTPVQKKYCVVDANGKRYIERVWLRSSHCKIDLPLSAGKQKLTAWFTDDETGQSKEKAAFYVYVEKR</sequence>
<evidence type="ECO:0000256" key="1">
    <source>
        <dbReference type="ARBA" id="ARBA00008779"/>
    </source>
</evidence>
<feature type="chain" id="PRO_5045648421" evidence="5">
    <location>
        <begin position="28"/>
        <end position="615"/>
    </location>
</feature>
<proteinExistence type="inferred from homology"/>
<dbReference type="InterPro" id="IPR050738">
    <property type="entry name" value="Sulfatase"/>
</dbReference>
<protein>
    <submittedName>
        <fullName evidence="7">Arylsulfatase</fullName>
    </submittedName>
</protein>
<accession>A0ABU3SYT0</accession>
<evidence type="ECO:0000259" key="6">
    <source>
        <dbReference type="Pfam" id="PF00884"/>
    </source>
</evidence>
<keyword evidence="8" id="KW-1185">Reference proteome</keyword>
<keyword evidence="4" id="KW-0106">Calcium</keyword>
<dbReference type="PANTHER" id="PTHR42693">
    <property type="entry name" value="ARYLSULFATASE FAMILY MEMBER"/>
    <property type="match status" value="1"/>
</dbReference>
<dbReference type="CDD" id="cd16146">
    <property type="entry name" value="ARS_like"/>
    <property type="match status" value="1"/>
</dbReference>
<dbReference type="SUPFAM" id="SSF53649">
    <property type="entry name" value="Alkaline phosphatase-like"/>
    <property type="match status" value="1"/>
</dbReference>
<evidence type="ECO:0000256" key="5">
    <source>
        <dbReference type="SAM" id="SignalP"/>
    </source>
</evidence>
<dbReference type="PROSITE" id="PS00523">
    <property type="entry name" value="SULFATASE_1"/>
    <property type="match status" value="1"/>
</dbReference>
<gene>
    <name evidence="7" type="ORF">RS130_15555</name>
</gene>
<organism evidence="7 8">
    <name type="scientific">Paraglaciecola aquimarina</name>
    <dbReference type="NCBI Taxonomy" id="1235557"/>
    <lineage>
        <taxon>Bacteria</taxon>
        <taxon>Pseudomonadati</taxon>
        <taxon>Pseudomonadota</taxon>
        <taxon>Gammaproteobacteria</taxon>
        <taxon>Alteromonadales</taxon>
        <taxon>Alteromonadaceae</taxon>
        <taxon>Paraglaciecola</taxon>
    </lineage>
</organism>
<evidence type="ECO:0000313" key="8">
    <source>
        <dbReference type="Proteomes" id="UP001247805"/>
    </source>
</evidence>
<dbReference type="InterPro" id="IPR017850">
    <property type="entry name" value="Alkaline_phosphatase_core_sf"/>
</dbReference>
<dbReference type="InterPro" id="IPR024607">
    <property type="entry name" value="Sulfatase_CS"/>
</dbReference>
<feature type="domain" description="Sulfatase N-terminal" evidence="6">
    <location>
        <begin position="37"/>
        <end position="363"/>
    </location>
</feature>
<dbReference type="PROSITE" id="PS51257">
    <property type="entry name" value="PROKAR_LIPOPROTEIN"/>
    <property type="match status" value="1"/>
</dbReference>
<dbReference type="Gene3D" id="3.40.720.10">
    <property type="entry name" value="Alkaline Phosphatase, subunit A"/>
    <property type="match status" value="1"/>
</dbReference>
<comment type="caution">
    <text evidence="7">The sequence shown here is derived from an EMBL/GenBank/DDBJ whole genome shotgun (WGS) entry which is preliminary data.</text>
</comment>
<keyword evidence="2" id="KW-0479">Metal-binding</keyword>
<dbReference type="Pfam" id="PF00884">
    <property type="entry name" value="Sulfatase"/>
    <property type="match status" value="1"/>
</dbReference>
<dbReference type="PANTHER" id="PTHR42693:SF53">
    <property type="entry name" value="ENDO-4-O-SULFATASE"/>
    <property type="match status" value="1"/>
</dbReference>
<dbReference type="EMBL" id="JAWDIO010000002">
    <property type="protein sequence ID" value="MDU0355127.1"/>
    <property type="molecule type" value="Genomic_DNA"/>
</dbReference>
<dbReference type="RefSeq" id="WP_316026681.1">
    <property type="nucleotide sequence ID" value="NZ_JAWDIO010000002.1"/>
</dbReference>
<dbReference type="InterPro" id="IPR000917">
    <property type="entry name" value="Sulfatase_N"/>
</dbReference>
<evidence type="ECO:0000256" key="3">
    <source>
        <dbReference type="ARBA" id="ARBA00022801"/>
    </source>
</evidence>
<dbReference type="Gene3D" id="3.30.1120.10">
    <property type="match status" value="1"/>
</dbReference>
<comment type="similarity">
    <text evidence="1">Belongs to the sulfatase family.</text>
</comment>
<evidence type="ECO:0000256" key="2">
    <source>
        <dbReference type="ARBA" id="ARBA00022723"/>
    </source>
</evidence>
<dbReference type="Proteomes" id="UP001247805">
    <property type="component" value="Unassembled WGS sequence"/>
</dbReference>
<evidence type="ECO:0000256" key="4">
    <source>
        <dbReference type="ARBA" id="ARBA00022837"/>
    </source>
</evidence>
<name>A0ABU3SYT0_9ALTE</name>
<keyword evidence="5" id="KW-0732">Signal</keyword>
<reference evidence="7 8" key="1">
    <citation type="submission" date="2023-10" db="EMBL/GenBank/DDBJ databases">
        <title>Glaciecola aquimarina strain GGW-M5 nov., isolated from a coastal seawater.</title>
        <authorList>
            <person name="Bayburt H."/>
            <person name="Kim J.M."/>
            <person name="Choi B.J."/>
            <person name="Jeon C.O."/>
        </authorList>
    </citation>
    <scope>NUCLEOTIDE SEQUENCE [LARGE SCALE GENOMIC DNA]</scope>
    <source>
        <strain evidence="7 8">KCTC 32108</strain>
    </source>
</reference>
<evidence type="ECO:0000313" key="7">
    <source>
        <dbReference type="EMBL" id="MDU0355127.1"/>
    </source>
</evidence>
<keyword evidence="3" id="KW-0378">Hydrolase</keyword>